<comment type="similarity">
    <text evidence="1">Belongs to the UDP-glycosyltransferase family.</text>
</comment>
<keyword evidence="4" id="KW-0472">Membrane</keyword>
<keyword evidence="2" id="KW-0328">Glycosyltransferase</keyword>
<evidence type="ECO:0000256" key="1">
    <source>
        <dbReference type="ARBA" id="ARBA00009995"/>
    </source>
</evidence>
<dbReference type="Proteomes" id="UP000694845">
    <property type="component" value="Unplaced"/>
</dbReference>
<feature type="transmembrane region" description="Helical" evidence="4">
    <location>
        <begin position="350"/>
        <end position="373"/>
    </location>
</feature>
<evidence type="ECO:0000256" key="2">
    <source>
        <dbReference type="ARBA" id="ARBA00022676"/>
    </source>
</evidence>
<dbReference type="PANTHER" id="PTHR48043:SF145">
    <property type="entry name" value="FI06409P-RELATED"/>
    <property type="match status" value="1"/>
</dbReference>
<dbReference type="FunFam" id="3.40.50.2000:FF:000021">
    <property type="entry name" value="UDP-glucuronosyltransferase"/>
    <property type="match status" value="1"/>
</dbReference>
<dbReference type="SUPFAM" id="SSF53756">
    <property type="entry name" value="UDP-Glycosyltransferase/glycogen phosphorylase"/>
    <property type="match status" value="1"/>
</dbReference>
<proteinExistence type="inferred from homology"/>
<dbReference type="KEGG" id="aplc:110980511"/>
<sequence>MPYRCCVEVGVGTFATGWPTFCVKSKPQKINFEILRAGLPIEPSYIPARLLGLTDRMTFLQRVQNVLAHVYYRLWLFLAFDFKGFDQLKVKHNIRPEISTYESNNHASFYLFHGSFALEFPRPMQPNTAYVLFKAGSATHTTIEYDVANFLDTAPNGVVLFSLGTHVSRMERQMTQVIADGFALLPQRVLWQSAAGLPTGVKLANNTKIVRRLPLSQIMEHANVKVFVSHGGSFSMYEAMWVGLPMVGLPLFEDQEDNFDRLEDRGVGLALDITTLTPELLSQTIQKVISDQKFRDNARRISMIMQDMQAMSPPVKTVAHWILHVTKFGGDHLRPAVLDLNYIQRNLLDVYLFILTILALVLGVNFYLCFCCCKRMCVKAGRSHLKKE</sequence>
<dbReference type="GeneID" id="110980511"/>
<dbReference type="AlphaFoldDB" id="A0A8B7YNC7"/>
<reference evidence="6" key="1">
    <citation type="submission" date="2025-08" db="UniProtKB">
        <authorList>
            <consortium name="RefSeq"/>
        </authorList>
    </citation>
    <scope>IDENTIFICATION</scope>
</reference>
<gene>
    <name evidence="6" type="primary">LOC110980511</name>
</gene>
<keyword evidence="5" id="KW-1185">Reference proteome</keyword>
<evidence type="ECO:0000313" key="6">
    <source>
        <dbReference type="RefSeq" id="XP_022092956.1"/>
    </source>
</evidence>
<keyword evidence="4" id="KW-0812">Transmembrane</keyword>
<evidence type="ECO:0000256" key="3">
    <source>
        <dbReference type="ARBA" id="ARBA00022679"/>
    </source>
</evidence>
<keyword evidence="3" id="KW-0808">Transferase</keyword>
<dbReference type="OrthoDB" id="5835829at2759"/>
<protein>
    <submittedName>
        <fullName evidence="6">UDP-glucuronosyltransferase 2B31-like</fullName>
    </submittedName>
</protein>
<evidence type="ECO:0000256" key="4">
    <source>
        <dbReference type="SAM" id="Phobius"/>
    </source>
</evidence>
<evidence type="ECO:0000313" key="5">
    <source>
        <dbReference type="Proteomes" id="UP000694845"/>
    </source>
</evidence>
<dbReference type="PANTHER" id="PTHR48043">
    <property type="entry name" value="EG:EG0003.4 PROTEIN-RELATED"/>
    <property type="match status" value="1"/>
</dbReference>
<dbReference type="GO" id="GO:0008194">
    <property type="term" value="F:UDP-glycosyltransferase activity"/>
    <property type="evidence" value="ECO:0007669"/>
    <property type="project" value="InterPro"/>
</dbReference>
<keyword evidence="4" id="KW-1133">Transmembrane helix</keyword>
<dbReference type="Gene3D" id="3.40.50.2000">
    <property type="entry name" value="Glycogen Phosphorylase B"/>
    <property type="match status" value="1"/>
</dbReference>
<dbReference type="InterPro" id="IPR050271">
    <property type="entry name" value="UDP-glycosyltransferase"/>
</dbReference>
<dbReference type="InterPro" id="IPR002213">
    <property type="entry name" value="UDP_glucos_trans"/>
</dbReference>
<dbReference type="Pfam" id="PF00201">
    <property type="entry name" value="UDPGT"/>
    <property type="match status" value="1"/>
</dbReference>
<dbReference type="RefSeq" id="XP_022092956.1">
    <property type="nucleotide sequence ID" value="XM_022237264.1"/>
</dbReference>
<dbReference type="OMA" id="THTTIEY"/>
<organism evidence="5 6">
    <name type="scientific">Acanthaster planci</name>
    <name type="common">Crown-of-thorns starfish</name>
    <dbReference type="NCBI Taxonomy" id="133434"/>
    <lineage>
        <taxon>Eukaryota</taxon>
        <taxon>Metazoa</taxon>
        <taxon>Echinodermata</taxon>
        <taxon>Eleutherozoa</taxon>
        <taxon>Asterozoa</taxon>
        <taxon>Asteroidea</taxon>
        <taxon>Valvatacea</taxon>
        <taxon>Valvatida</taxon>
        <taxon>Acanthasteridae</taxon>
        <taxon>Acanthaster</taxon>
    </lineage>
</organism>
<accession>A0A8B7YNC7</accession>
<dbReference type="CDD" id="cd03784">
    <property type="entry name" value="GT1_Gtf-like"/>
    <property type="match status" value="1"/>
</dbReference>
<name>A0A8B7YNC7_ACAPL</name>